<comment type="caution">
    <text evidence="2">The sequence shown here is derived from an EMBL/GenBank/DDBJ whole genome shotgun (WGS) entry which is preliminary data.</text>
</comment>
<sequence>MQSNAITVDKYISELPSDRKEAIERLRAISLKNLPKGFEESIGYGMLGYTVPHSLYPNGYHCDPKQPLPFFGMASQKNSINLYHMGIYVRKDLYDWFVERYPKYTKAKLDMGKSCIRFKKPEHIPYELIGELLTKITVADWIAIYEEQLKPKK</sequence>
<protein>
    <recommendedName>
        <fullName evidence="1">YdhG-like domain-containing protein</fullName>
    </recommendedName>
</protein>
<dbReference type="AlphaFoldDB" id="A0A917DAV5"/>
<name>A0A917DAV5_9FLAO</name>
<gene>
    <name evidence="2" type="ORF">GCM10011343_12900</name>
</gene>
<dbReference type="SUPFAM" id="SSF159888">
    <property type="entry name" value="YdhG-like"/>
    <property type="match status" value="1"/>
</dbReference>
<feature type="domain" description="YdhG-like" evidence="1">
    <location>
        <begin position="19"/>
        <end position="135"/>
    </location>
</feature>
<reference evidence="2" key="1">
    <citation type="journal article" date="2014" name="Int. J. Syst. Evol. Microbiol.">
        <title>Complete genome sequence of Corynebacterium casei LMG S-19264T (=DSM 44701T), isolated from a smear-ripened cheese.</title>
        <authorList>
            <consortium name="US DOE Joint Genome Institute (JGI-PGF)"/>
            <person name="Walter F."/>
            <person name="Albersmeier A."/>
            <person name="Kalinowski J."/>
            <person name="Ruckert C."/>
        </authorList>
    </citation>
    <scope>NUCLEOTIDE SEQUENCE</scope>
    <source>
        <strain evidence="2">CGMCC 1.12506</strain>
    </source>
</reference>
<keyword evidence="3" id="KW-1185">Reference proteome</keyword>
<proteinExistence type="predicted"/>
<organism evidence="2 3">
    <name type="scientific">Flavobacterium orientale</name>
    <dbReference type="NCBI Taxonomy" id="1756020"/>
    <lineage>
        <taxon>Bacteria</taxon>
        <taxon>Pseudomonadati</taxon>
        <taxon>Bacteroidota</taxon>
        <taxon>Flavobacteriia</taxon>
        <taxon>Flavobacteriales</taxon>
        <taxon>Flavobacteriaceae</taxon>
        <taxon>Flavobacterium</taxon>
    </lineage>
</organism>
<evidence type="ECO:0000313" key="2">
    <source>
        <dbReference type="EMBL" id="GGD24135.1"/>
    </source>
</evidence>
<dbReference type="Proteomes" id="UP000625735">
    <property type="component" value="Unassembled WGS sequence"/>
</dbReference>
<dbReference type="EMBL" id="BMFG01000004">
    <property type="protein sequence ID" value="GGD24135.1"/>
    <property type="molecule type" value="Genomic_DNA"/>
</dbReference>
<dbReference type="RefSeq" id="WP_188361729.1">
    <property type="nucleotide sequence ID" value="NZ_BMFG01000004.1"/>
</dbReference>
<evidence type="ECO:0000313" key="3">
    <source>
        <dbReference type="Proteomes" id="UP000625735"/>
    </source>
</evidence>
<dbReference type="Gene3D" id="3.90.1150.200">
    <property type="match status" value="1"/>
</dbReference>
<dbReference type="InterPro" id="IPR014922">
    <property type="entry name" value="YdhG-like"/>
</dbReference>
<evidence type="ECO:0000259" key="1">
    <source>
        <dbReference type="Pfam" id="PF08818"/>
    </source>
</evidence>
<accession>A0A917DAV5</accession>
<reference evidence="2" key="2">
    <citation type="submission" date="2020-09" db="EMBL/GenBank/DDBJ databases">
        <authorList>
            <person name="Sun Q."/>
            <person name="Zhou Y."/>
        </authorList>
    </citation>
    <scope>NUCLEOTIDE SEQUENCE</scope>
    <source>
        <strain evidence="2">CGMCC 1.12506</strain>
    </source>
</reference>
<dbReference type="Pfam" id="PF08818">
    <property type="entry name" value="DUF1801"/>
    <property type="match status" value="1"/>
</dbReference>